<reference evidence="2" key="1">
    <citation type="submission" date="2020-04" db="EMBL/GenBank/DDBJ databases">
        <authorList>
            <person name="Zhang T."/>
        </authorList>
    </citation>
    <scope>NUCLEOTIDE SEQUENCE</scope>
    <source>
        <strain evidence="2">HKST-UBA01</strain>
    </source>
</reference>
<evidence type="ECO:0000256" key="1">
    <source>
        <dbReference type="SAM" id="MobiDB-lite"/>
    </source>
</evidence>
<organism evidence="2 3">
    <name type="scientific">Eiseniibacteriota bacterium</name>
    <dbReference type="NCBI Taxonomy" id="2212470"/>
    <lineage>
        <taxon>Bacteria</taxon>
        <taxon>Candidatus Eiseniibacteriota</taxon>
    </lineage>
</organism>
<name>A0A956RQV5_UNCEI</name>
<feature type="region of interest" description="Disordered" evidence="1">
    <location>
        <begin position="264"/>
        <end position="294"/>
    </location>
</feature>
<dbReference type="EMBL" id="JAGQHR010000505">
    <property type="protein sequence ID" value="MCA9728892.1"/>
    <property type="molecule type" value="Genomic_DNA"/>
</dbReference>
<dbReference type="Proteomes" id="UP000697710">
    <property type="component" value="Unassembled WGS sequence"/>
</dbReference>
<protein>
    <recommendedName>
        <fullName evidence="4">DUF5723 domain-containing protein</fullName>
    </recommendedName>
</protein>
<evidence type="ECO:0008006" key="4">
    <source>
        <dbReference type="Google" id="ProtNLM"/>
    </source>
</evidence>
<evidence type="ECO:0000313" key="3">
    <source>
        <dbReference type="Proteomes" id="UP000697710"/>
    </source>
</evidence>
<reference evidence="2" key="2">
    <citation type="journal article" date="2021" name="Microbiome">
        <title>Successional dynamics and alternative stable states in a saline activated sludge microbial community over 9 years.</title>
        <authorList>
            <person name="Wang Y."/>
            <person name="Ye J."/>
            <person name="Ju F."/>
            <person name="Liu L."/>
            <person name="Boyd J.A."/>
            <person name="Deng Y."/>
            <person name="Parks D.H."/>
            <person name="Jiang X."/>
            <person name="Yin X."/>
            <person name="Woodcroft B.J."/>
            <person name="Tyson G.W."/>
            <person name="Hugenholtz P."/>
            <person name="Polz M.F."/>
            <person name="Zhang T."/>
        </authorList>
    </citation>
    <scope>NUCLEOTIDE SEQUENCE</scope>
    <source>
        <strain evidence="2">HKST-UBA01</strain>
    </source>
</reference>
<feature type="compositionally biased region" description="Basic and acidic residues" evidence="1">
    <location>
        <begin position="284"/>
        <end position="294"/>
    </location>
</feature>
<feature type="compositionally biased region" description="Polar residues" evidence="1">
    <location>
        <begin position="264"/>
        <end position="277"/>
    </location>
</feature>
<dbReference type="AlphaFoldDB" id="A0A956RQV5"/>
<proteinExistence type="predicted"/>
<evidence type="ECO:0000313" key="2">
    <source>
        <dbReference type="EMBL" id="MCA9728892.1"/>
    </source>
</evidence>
<accession>A0A956RQV5</accession>
<comment type="caution">
    <text evidence="2">The sequence shown here is derived from an EMBL/GenBank/DDBJ whole genome shotgun (WGS) entry which is preliminary data.</text>
</comment>
<sequence>MSALADRHGPFARTIRMRDAIRVAAILGVMASAIPQVAEARGGVGGMAEADATSLSGLGVEAPFGNPATLAWDRSLCIGAGSAAAQVQNDTYDWDDYRRWNGARWSEADKREILSRIQDDHVHGRFETGLHLPAVAYAGWAVTTRSVQAAVLDVPRDYAELVLFGNRLGQNLLLPASTGEGVSFLDVAVSHGRRLASFGSFDLAGGVNAHWLQGGEIYELLETHGSLVTSIDVLDGEIVATSRTADGGHGTAFDLGIALLSRESSPQADARSGSRSESSTDETGTEHPADRILDGVHGPYEVGLTVRNIAGSIRWSKDPRTHIDRAAADSLTLEGTGEGDLLETFSGSSRIGSFTRDLPLEVTTAVALWIAEARCEIDWTQGLGEGPLVTETARVALGTSFHHWSSVTPRAGLAIGGIDGPVLAGGLRLHFWRCSLDLAYQSLGSFHVFLPKGVGVGAALTIRP</sequence>
<gene>
    <name evidence="2" type="ORF">KC729_14470</name>
</gene>